<dbReference type="SMART" id="SM00670">
    <property type="entry name" value="PINc"/>
    <property type="match status" value="1"/>
</dbReference>
<dbReference type="InterPro" id="IPR002716">
    <property type="entry name" value="PIN_dom"/>
</dbReference>
<dbReference type="InterPro" id="IPR029060">
    <property type="entry name" value="PIN-like_dom_sf"/>
</dbReference>
<protein>
    <submittedName>
        <fullName evidence="2">Toxin-antitoxin system toxin component, PIN family</fullName>
    </submittedName>
</protein>
<sequence>MTNFSIRLVVDTNVLVSAILSPYSIPAKVLNWGEDNGIILYSTDTLAELLSALARSKFAKYIQPDDIEGLSLRIKATWFYVPILKRVNLCRDTKDDKFIELALNGNASHLITGDTDLLILHPIQNIPVINPRTFWDFINQEIS</sequence>
<dbReference type="PANTHER" id="PTHR34610:SF3">
    <property type="entry name" value="SSL7007 PROTEIN"/>
    <property type="match status" value="1"/>
</dbReference>
<dbReference type="EMBL" id="CP138348">
    <property type="protein sequence ID" value="WPF88881.1"/>
    <property type="molecule type" value="Genomic_DNA"/>
</dbReference>
<feature type="domain" description="PIN" evidence="1">
    <location>
        <begin position="6"/>
        <end position="119"/>
    </location>
</feature>
<dbReference type="SUPFAM" id="SSF88723">
    <property type="entry name" value="PIN domain-like"/>
    <property type="match status" value="1"/>
</dbReference>
<gene>
    <name evidence="2" type="ORF">SAY89_01015</name>
</gene>
<evidence type="ECO:0000313" key="2">
    <source>
        <dbReference type="EMBL" id="WPF88881.1"/>
    </source>
</evidence>
<dbReference type="AlphaFoldDB" id="A0AAF0ZAZ0"/>
<reference evidence="2" key="1">
    <citation type="submission" date="2023-11" db="EMBL/GenBank/DDBJ databases">
        <title>Genome sequence of Cyanobacterium aponinum BCRC AL20115.</title>
        <authorList>
            <person name="Chang H.-Y."/>
            <person name="Lin K.-M."/>
            <person name="Hsueh H.-T."/>
            <person name="Chu H.-A."/>
            <person name="Kuo C.-H."/>
        </authorList>
    </citation>
    <scope>NUCLEOTIDE SEQUENCE</scope>
    <source>
        <strain evidence="2">AL20115</strain>
    </source>
</reference>
<organism evidence="2">
    <name type="scientific">Cyanobacterium aponinum AL20115</name>
    <dbReference type="NCBI Taxonomy" id="3090662"/>
    <lineage>
        <taxon>Bacteria</taxon>
        <taxon>Bacillati</taxon>
        <taxon>Cyanobacteriota</taxon>
        <taxon>Cyanophyceae</taxon>
        <taxon>Oscillatoriophycideae</taxon>
        <taxon>Chroococcales</taxon>
        <taxon>Geminocystaceae</taxon>
        <taxon>Cyanobacterium</taxon>
    </lineage>
</organism>
<accession>A0AAF0ZAZ0</accession>
<dbReference type="Pfam" id="PF13470">
    <property type="entry name" value="PIN_3"/>
    <property type="match status" value="1"/>
</dbReference>
<proteinExistence type="predicted"/>
<dbReference type="InterPro" id="IPR002850">
    <property type="entry name" value="PIN_toxin-like"/>
</dbReference>
<dbReference type="Gene3D" id="3.40.50.1010">
    <property type="entry name" value="5'-nuclease"/>
    <property type="match status" value="1"/>
</dbReference>
<evidence type="ECO:0000259" key="1">
    <source>
        <dbReference type="SMART" id="SM00670"/>
    </source>
</evidence>
<dbReference type="PANTHER" id="PTHR34610">
    <property type="entry name" value="SSL7007 PROTEIN"/>
    <property type="match status" value="1"/>
</dbReference>
<name>A0AAF0ZAZ0_9CHRO</name>
<dbReference type="RefSeq" id="WP_099435510.1">
    <property type="nucleotide sequence ID" value="NZ_CP138348.1"/>
</dbReference>
<dbReference type="NCBIfam" id="TIGR00305">
    <property type="entry name" value="putative toxin-antitoxin system toxin component, PIN family"/>
    <property type="match status" value="1"/>
</dbReference>